<dbReference type="Proteomes" id="UP000271241">
    <property type="component" value="Unassembled WGS sequence"/>
</dbReference>
<dbReference type="InterPro" id="IPR011989">
    <property type="entry name" value="ARM-like"/>
</dbReference>
<dbReference type="InterPro" id="IPR026739">
    <property type="entry name" value="AP_beta"/>
</dbReference>
<dbReference type="AlphaFoldDB" id="A0A4P9XPZ1"/>
<keyword evidence="4" id="KW-0653">Protein transport</keyword>
<comment type="similarity">
    <text evidence="2">Belongs to the adaptor complexes large subunit family.</text>
</comment>
<reference evidence="8" key="1">
    <citation type="journal article" date="2018" name="Nat. Microbiol.">
        <title>Leveraging single-cell genomics to expand the fungal tree of life.</title>
        <authorList>
            <person name="Ahrendt S.R."/>
            <person name="Quandt C.A."/>
            <person name="Ciobanu D."/>
            <person name="Clum A."/>
            <person name="Salamov A."/>
            <person name="Andreopoulos B."/>
            <person name="Cheng J.F."/>
            <person name="Woyke T."/>
            <person name="Pelin A."/>
            <person name="Henrissat B."/>
            <person name="Reynolds N.K."/>
            <person name="Benny G.L."/>
            <person name="Smith M.E."/>
            <person name="James T.Y."/>
            <person name="Grigoriev I.V."/>
        </authorList>
    </citation>
    <scope>NUCLEOTIDE SEQUENCE [LARGE SCALE GENOMIC DNA]</scope>
    <source>
        <strain evidence="8">RSA 1356</strain>
    </source>
</reference>
<proteinExistence type="inferred from homology"/>
<dbReference type="OrthoDB" id="10254310at2759"/>
<dbReference type="GO" id="GO:0012505">
    <property type="term" value="C:endomembrane system"/>
    <property type="evidence" value="ECO:0007669"/>
    <property type="project" value="UniProtKB-SubCell"/>
</dbReference>
<protein>
    <submittedName>
        <fullName evidence="7">Armadillo-type protein</fullName>
    </submittedName>
</protein>
<dbReference type="SUPFAM" id="SSF48371">
    <property type="entry name" value="ARM repeat"/>
    <property type="match status" value="1"/>
</dbReference>
<evidence type="ECO:0000256" key="4">
    <source>
        <dbReference type="ARBA" id="ARBA00022927"/>
    </source>
</evidence>
<comment type="subcellular location">
    <subcellularLocation>
        <location evidence="1">Endomembrane system</location>
    </subcellularLocation>
</comment>
<organism evidence="7 8">
    <name type="scientific">Thamnocephalis sphaerospora</name>
    <dbReference type="NCBI Taxonomy" id="78915"/>
    <lineage>
        <taxon>Eukaryota</taxon>
        <taxon>Fungi</taxon>
        <taxon>Fungi incertae sedis</taxon>
        <taxon>Zoopagomycota</taxon>
        <taxon>Zoopagomycotina</taxon>
        <taxon>Zoopagomycetes</taxon>
        <taxon>Zoopagales</taxon>
        <taxon>Sigmoideomycetaceae</taxon>
        <taxon>Thamnocephalis</taxon>
    </lineage>
</organism>
<evidence type="ECO:0000256" key="2">
    <source>
        <dbReference type="ARBA" id="ARBA00006613"/>
    </source>
</evidence>
<evidence type="ECO:0000259" key="6">
    <source>
        <dbReference type="Pfam" id="PF01602"/>
    </source>
</evidence>
<evidence type="ECO:0000256" key="1">
    <source>
        <dbReference type="ARBA" id="ARBA00004308"/>
    </source>
</evidence>
<dbReference type="EMBL" id="KZ992638">
    <property type="protein sequence ID" value="RKP08094.1"/>
    <property type="molecule type" value="Genomic_DNA"/>
</dbReference>
<gene>
    <name evidence="7" type="ORF">THASP1DRAFT_30094</name>
</gene>
<dbReference type="InterPro" id="IPR016024">
    <property type="entry name" value="ARM-type_fold"/>
</dbReference>
<dbReference type="GO" id="GO:0016192">
    <property type="term" value="P:vesicle-mediated transport"/>
    <property type="evidence" value="ECO:0007669"/>
    <property type="project" value="InterPro"/>
</dbReference>
<evidence type="ECO:0000256" key="3">
    <source>
        <dbReference type="ARBA" id="ARBA00022448"/>
    </source>
</evidence>
<dbReference type="InterPro" id="IPR002553">
    <property type="entry name" value="Clathrin/coatomer_adapt-like_N"/>
</dbReference>
<feature type="domain" description="Clathrin/coatomer adaptor adaptin-like N-terminal" evidence="6">
    <location>
        <begin position="9"/>
        <end position="505"/>
    </location>
</feature>
<keyword evidence="8" id="KW-1185">Reference proteome</keyword>
<accession>A0A4P9XPZ1</accession>
<dbReference type="GO" id="GO:0006886">
    <property type="term" value="P:intracellular protein transport"/>
    <property type="evidence" value="ECO:0007669"/>
    <property type="project" value="InterPro"/>
</dbReference>
<evidence type="ECO:0000313" key="7">
    <source>
        <dbReference type="EMBL" id="RKP08094.1"/>
    </source>
</evidence>
<dbReference type="Gene3D" id="1.25.10.10">
    <property type="entry name" value="Leucine-rich Repeat Variant"/>
    <property type="match status" value="1"/>
</dbReference>
<name>A0A4P9XPZ1_9FUNG</name>
<sequence length="515" mass="55887">MQTSHLPVKEEDVVERALELVAIGTDVSDSLDVLQVKAAATNDLVQQKALYGIISSQLWRRPELYARFLKQLLADCGSVDPLLRGLAARHICALNGGVQDANVREQLLALLRDKSIYVRLQAVCGVRRAVSASSELDDDIRTALLENTQHEHPAICVAAIAALLDLDAESISLVSALLPDVQRLVALMPQLTDSEKCIVARHLQSFKPPGEDDALAIMNELDEYLAHRSCAVVVAMARLFVHLSTSVPSVHKDVLDRAKHSLLSLTASGSAEIAYACFQELQKLASSHGLKFSAQDIALLRLRASDPVYVIECKINCMLEVEDVPNAEELLKELDAWIGEFDMESNCALIAGIGHFGRKIASMRQRCAAILFSVLRVNSGESPSFCAALRALDAGSTPISSELPELPELTAKALAADPATIALIQLVGNAYVQHPQAPYFIACLEQSYALLSSGAKLALLASASLIFHAQPATAHQPYINLLRHAMGANEPVFVRDRACFQLRTIALQTSEPESR</sequence>
<evidence type="ECO:0000256" key="5">
    <source>
        <dbReference type="ARBA" id="ARBA00023136"/>
    </source>
</evidence>
<dbReference type="GO" id="GO:0030117">
    <property type="term" value="C:membrane coat"/>
    <property type="evidence" value="ECO:0007669"/>
    <property type="project" value="InterPro"/>
</dbReference>
<keyword evidence="3" id="KW-0813">Transport</keyword>
<dbReference type="Pfam" id="PF01602">
    <property type="entry name" value="Adaptin_N"/>
    <property type="match status" value="1"/>
</dbReference>
<dbReference type="PANTHER" id="PTHR11134">
    <property type="entry name" value="ADAPTOR COMPLEX SUBUNIT BETA FAMILY MEMBER"/>
    <property type="match status" value="1"/>
</dbReference>
<keyword evidence="5" id="KW-0472">Membrane</keyword>
<dbReference type="STRING" id="78915.A0A4P9XPZ1"/>
<evidence type="ECO:0000313" key="8">
    <source>
        <dbReference type="Proteomes" id="UP000271241"/>
    </source>
</evidence>